<protein>
    <submittedName>
        <fullName evidence="1">Uncharacterized protein</fullName>
    </submittedName>
</protein>
<keyword evidence="2" id="KW-1185">Reference proteome</keyword>
<dbReference type="Proteomes" id="UP000006352">
    <property type="component" value="Unassembled WGS sequence"/>
</dbReference>
<proteinExistence type="predicted"/>
<gene>
    <name evidence="1" type="ORF">FIBRA_06809</name>
</gene>
<dbReference type="EMBL" id="HE797161">
    <property type="protein sequence ID" value="CCM04625.1"/>
    <property type="molecule type" value="Genomic_DNA"/>
</dbReference>
<dbReference type="GeneID" id="24099536"/>
<dbReference type="PANTHER" id="PTHR14187:SF5">
    <property type="entry name" value="HEAT SHOCK 70 KDA PROTEIN 12A"/>
    <property type="match status" value="1"/>
</dbReference>
<reference evidence="1 2" key="1">
    <citation type="journal article" date="2012" name="Appl. Environ. Microbiol.">
        <title>Short-read sequencing for genomic analysis of the brown rot fungus Fibroporia radiculosa.</title>
        <authorList>
            <person name="Tang J.D."/>
            <person name="Perkins A.D."/>
            <person name="Sonstegard T.S."/>
            <person name="Schroeder S.G."/>
            <person name="Burgess S.C."/>
            <person name="Diehl S.V."/>
        </authorList>
    </citation>
    <scope>NUCLEOTIDE SEQUENCE [LARGE SCALE GENOMIC DNA]</scope>
    <source>
        <strain evidence="1 2">TFFH 294</strain>
    </source>
</reference>
<dbReference type="SUPFAM" id="SSF53067">
    <property type="entry name" value="Actin-like ATPase domain"/>
    <property type="match status" value="2"/>
</dbReference>
<sequence>MPSLQPYKGASRKLVIALDVGTTYSGIAYALLDPGEVPRIQGVTRFPGQENAAGDSKIPSILYYNQDGTVRAVGAEAALSHMSLNAVLEGWNYVEWFKLHLRPRALETRDDILKKLKPLPEGKTVVDVFADFLAYLYNCARKFITETHANGQRLWASLEDRIDFVLSHPNGWEGNQQTKMRSAAIQAGLIPDTKEDHGRIHFVTEGEASLHYCVQSGLVTEAVEQGHSVIVVDAGGGTVDLSTYKFEDMSPLSVEEVAVPDCIVQGSMSVNVRADRFLQDRLKSSPFGNEEDIQSMLENFEKSAKPIFKNAHEPSFIKFGSSSSSDPAVKIRRGQMTLAGSEVASFFQPSIEAIIDAVQKQRQEAPSSTPLRTVFLVGGFAASPWLFSQLNLSLQTLGLNLSRPDRHTNKAVAEGAISYYLNNWVAVRMTRLTYGIECSAHYDETDPEHYKRRAKVTTRPSGHLALSDHYSVILSKGTRVQQDQEMEESYVKEVEEPHALNRIFCEIMAYRGRSKKPQWMDTEPGKYYKYPGFPSY</sequence>
<accession>J4GTK1</accession>
<dbReference type="InterPro" id="IPR043129">
    <property type="entry name" value="ATPase_NBD"/>
</dbReference>
<dbReference type="OrthoDB" id="2963168at2759"/>
<dbReference type="HOGENOM" id="CLU_009958_4_2_1"/>
<dbReference type="STRING" id="599839.J4GTK1"/>
<evidence type="ECO:0000313" key="1">
    <source>
        <dbReference type="EMBL" id="CCM04625.1"/>
    </source>
</evidence>
<dbReference type="PANTHER" id="PTHR14187">
    <property type="entry name" value="ALPHA KINASE/ELONGATION FACTOR 2 KINASE"/>
    <property type="match status" value="1"/>
</dbReference>
<dbReference type="Gene3D" id="3.30.420.40">
    <property type="match status" value="1"/>
</dbReference>
<evidence type="ECO:0000313" key="2">
    <source>
        <dbReference type="Proteomes" id="UP000006352"/>
    </source>
</evidence>
<name>J4GTK1_9APHY</name>
<organism evidence="1 2">
    <name type="scientific">Fibroporia radiculosa</name>
    <dbReference type="NCBI Taxonomy" id="599839"/>
    <lineage>
        <taxon>Eukaryota</taxon>
        <taxon>Fungi</taxon>
        <taxon>Dikarya</taxon>
        <taxon>Basidiomycota</taxon>
        <taxon>Agaricomycotina</taxon>
        <taxon>Agaricomycetes</taxon>
        <taxon>Polyporales</taxon>
        <taxon>Fibroporiaceae</taxon>
        <taxon>Fibroporia</taxon>
    </lineage>
</organism>
<dbReference type="InParanoid" id="J4GTK1"/>
<dbReference type="AlphaFoldDB" id="J4GTK1"/>
<dbReference type="CDD" id="cd10170">
    <property type="entry name" value="ASKHA_NBD_HSP70"/>
    <property type="match status" value="1"/>
</dbReference>
<dbReference type="RefSeq" id="XP_012183908.1">
    <property type="nucleotide sequence ID" value="XM_012328518.1"/>
</dbReference>